<protein>
    <recommendedName>
        <fullName evidence="5">Secreted protein</fullName>
    </recommendedName>
</protein>
<feature type="compositionally biased region" description="Low complexity" evidence="1">
    <location>
        <begin position="31"/>
        <end position="45"/>
    </location>
</feature>
<feature type="compositionally biased region" description="Basic and acidic residues" evidence="1">
    <location>
        <begin position="66"/>
        <end position="82"/>
    </location>
</feature>
<feature type="chain" id="PRO_5046571565" description="Secreted protein" evidence="2">
    <location>
        <begin position="41"/>
        <end position="104"/>
    </location>
</feature>
<evidence type="ECO:0008006" key="5">
    <source>
        <dbReference type="Google" id="ProtNLM"/>
    </source>
</evidence>
<gene>
    <name evidence="3" type="ORF">GCM10010246_09370</name>
</gene>
<organism evidence="3 4">
    <name type="scientific">Streptomyces cuspidosporus</name>
    <dbReference type="NCBI Taxonomy" id="66882"/>
    <lineage>
        <taxon>Bacteria</taxon>
        <taxon>Bacillati</taxon>
        <taxon>Actinomycetota</taxon>
        <taxon>Actinomycetes</taxon>
        <taxon>Kitasatosporales</taxon>
        <taxon>Streptomycetaceae</taxon>
        <taxon>Streptomyces</taxon>
    </lineage>
</organism>
<feature type="region of interest" description="Disordered" evidence="1">
    <location>
        <begin position="31"/>
        <end position="104"/>
    </location>
</feature>
<feature type="signal peptide" evidence="2">
    <location>
        <begin position="1"/>
        <end position="40"/>
    </location>
</feature>
<comment type="caution">
    <text evidence="3">The sequence shown here is derived from an EMBL/GenBank/DDBJ whole genome shotgun (WGS) entry which is preliminary data.</text>
</comment>
<reference evidence="4" key="1">
    <citation type="journal article" date="2019" name="Int. J. Syst. Evol. Microbiol.">
        <title>The Global Catalogue of Microorganisms (GCM) 10K type strain sequencing project: providing services to taxonomists for standard genome sequencing and annotation.</title>
        <authorList>
            <consortium name="The Broad Institute Genomics Platform"/>
            <consortium name="The Broad Institute Genome Sequencing Center for Infectious Disease"/>
            <person name="Wu L."/>
            <person name="Ma J."/>
        </authorList>
    </citation>
    <scope>NUCLEOTIDE SEQUENCE [LARGE SCALE GENOMIC DNA]</scope>
    <source>
        <strain evidence="4">JCM 4316</strain>
    </source>
</reference>
<evidence type="ECO:0000256" key="2">
    <source>
        <dbReference type="SAM" id="SignalP"/>
    </source>
</evidence>
<dbReference type="EMBL" id="BAAASD010000003">
    <property type="protein sequence ID" value="GAA2328917.1"/>
    <property type="molecule type" value="Genomic_DNA"/>
</dbReference>
<evidence type="ECO:0000313" key="4">
    <source>
        <dbReference type="Proteomes" id="UP001500253"/>
    </source>
</evidence>
<name>A0ABP5SDQ0_9ACTN</name>
<proteinExistence type="predicted"/>
<keyword evidence="2" id="KW-0732">Signal</keyword>
<keyword evidence="4" id="KW-1185">Reference proteome</keyword>
<evidence type="ECO:0000313" key="3">
    <source>
        <dbReference type="EMBL" id="GAA2328917.1"/>
    </source>
</evidence>
<evidence type="ECO:0000256" key="1">
    <source>
        <dbReference type="SAM" id="MobiDB-lite"/>
    </source>
</evidence>
<accession>A0ABP5SDQ0</accession>
<dbReference type="Proteomes" id="UP001500253">
    <property type="component" value="Unassembled WGS sequence"/>
</dbReference>
<sequence>MKVTMNTRRKAALLAASTAAVVATVLGGGAAMASSEPAHAAPSVSTTVQKPTPPAPGTHQSGASKSDGEHGEHEENGEHENQSDGPGGHADPSAKTNHEFQGKE</sequence>